<protein>
    <submittedName>
        <fullName evidence="1">Uncharacterized protein</fullName>
    </submittedName>
</protein>
<evidence type="ECO:0000313" key="1">
    <source>
        <dbReference type="EMBL" id="KYQ72632.1"/>
    </source>
</evidence>
<dbReference type="Proteomes" id="UP000076276">
    <property type="component" value="Unassembled WGS sequence"/>
</dbReference>
<proteinExistence type="predicted"/>
<name>A0A151Y3M0_9GAMM</name>
<dbReference type="EMBL" id="LUAW01000014">
    <property type="protein sequence ID" value="KYQ72632.1"/>
    <property type="molecule type" value="Genomic_DNA"/>
</dbReference>
<dbReference type="OrthoDB" id="6709581at2"/>
<dbReference type="AlphaFoldDB" id="A0A151Y3M0"/>
<dbReference type="RefSeq" id="WP_067667540.1">
    <property type="nucleotide sequence ID" value="NZ_CBCSIK010000001.1"/>
</dbReference>
<evidence type="ECO:0000313" key="2">
    <source>
        <dbReference type="Proteomes" id="UP000076276"/>
    </source>
</evidence>
<organism evidence="1 2">
    <name type="scientific">Acinetobacter pragensis</name>
    <dbReference type="NCBI Taxonomy" id="1806892"/>
    <lineage>
        <taxon>Bacteria</taxon>
        <taxon>Pseudomonadati</taxon>
        <taxon>Pseudomonadota</taxon>
        <taxon>Gammaproteobacteria</taxon>
        <taxon>Moraxellales</taxon>
        <taxon>Moraxellaceae</taxon>
        <taxon>Acinetobacter</taxon>
    </lineage>
</organism>
<keyword evidence="2" id="KW-1185">Reference proteome</keyword>
<sequence>MNALTISHLFSNFQSYQDQYLSILQNAEQYFTPVEDAYIHVWPAARQPLYLGDLLQLWLSDKWIVNTKKAPLINTVLRDKAKPAPEFDRYVFCLQGNLLTGQNAAQAWSIQGSQREAFNLEGLFQFYCIFKSLNRPKPQVKPLPQLI</sequence>
<reference evidence="1 2" key="1">
    <citation type="submission" date="2016-03" db="EMBL/GenBank/DDBJ databases">
        <title>Acinetobacter genomospecies 28 strain ANC 4149.</title>
        <authorList>
            <person name="Radolfova-Krizova L."/>
            <person name="Nemec A."/>
        </authorList>
    </citation>
    <scope>NUCLEOTIDE SEQUENCE [LARGE SCALE GENOMIC DNA]</scope>
    <source>
        <strain evidence="1 2">ANC 4149</strain>
    </source>
</reference>
<comment type="caution">
    <text evidence="1">The sequence shown here is derived from an EMBL/GenBank/DDBJ whole genome shotgun (WGS) entry which is preliminary data.</text>
</comment>
<gene>
    <name evidence="1" type="ORF">AZH43_09070</name>
</gene>
<accession>A0A151Y3M0</accession>